<dbReference type="CDD" id="cd00066">
    <property type="entry name" value="G-alpha"/>
    <property type="match status" value="1"/>
</dbReference>
<dbReference type="GO" id="GO:0007165">
    <property type="term" value="P:signal transduction"/>
    <property type="evidence" value="ECO:0007669"/>
    <property type="project" value="UniProtKB-KW"/>
</dbReference>
<dbReference type="GO" id="GO:0005834">
    <property type="term" value="C:heterotrimeric G-protein complex"/>
    <property type="evidence" value="ECO:0007669"/>
    <property type="project" value="UniProtKB-UniRule"/>
</dbReference>
<evidence type="ECO:0000313" key="13">
    <source>
        <dbReference type="Proteomes" id="UP001626550"/>
    </source>
</evidence>
<evidence type="ECO:0000256" key="1">
    <source>
        <dbReference type="ARBA" id="ARBA00007172"/>
    </source>
</evidence>
<evidence type="ECO:0000256" key="5">
    <source>
        <dbReference type="ARBA" id="ARBA00022842"/>
    </source>
</evidence>
<dbReference type="SUPFAM" id="SSF52540">
    <property type="entry name" value="P-loop containing nucleoside triphosphate hydrolases"/>
    <property type="match status" value="1"/>
</dbReference>
<dbReference type="Gene3D" id="1.10.400.10">
    <property type="entry name" value="GI Alpha 1, domain 2-like"/>
    <property type="match status" value="1"/>
</dbReference>
<evidence type="ECO:0000313" key="12">
    <source>
        <dbReference type="EMBL" id="KAL3315008.1"/>
    </source>
</evidence>
<comment type="function">
    <text evidence="8">Guanine nucleotide-binding proteins (G proteins) are involved as modulators or transducers in various transmembrane signaling systems. The G(s) protein is involved in hormonal regulation of adenylate cyclase: it activates the cyclase in response to beta-adrenergic stimuli.</text>
</comment>
<feature type="binding site" evidence="9">
    <location>
        <begin position="55"/>
        <end position="60"/>
    </location>
    <ligand>
        <name>GTP</name>
        <dbReference type="ChEBI" id="CHEBI:37565"/>
    </ligand>
</feature>
<dbReference type="InterPro" id="IPR011025">
    <property type="entry name" value="GproteinA_insert"/>
</dbReference>
<evidence type="ECO:0000256" key="8">
    <source>
        <dbReference type="ARBA" id="ARBA00053050"/>
    </source>
</evidence>
<evidence type="ECO:0000256" key="11">
    <source>
        <dbReference type="RuleBase" id="RU369121"/>
    </source>
</evidence>
<feature type="binding site" evidence="9">
    <location>
        <begin position="215"/>
        <end position="219"/>
    </location>
    <ligand>
        <name>GTP</name>
        <dbReference type="ChEBI" id="CHEBI:37565"/>
    </ligand>
</feature>
<feature type="binding site" evidence="9">
    <location>
        <begin position="165"/>
        <end position="166"/>
    </location>
    <ligand>
        <name>GTP</name>
        <dbReference type="ChEBI" id="CHEBI:37565"/>
    </ligand>
</feature>
<comment type="similarity">
    <text evidence="1 11">Belongs to the G-alpha family. G(s) subfamily.</text>
</comment>
<feature type="binding site" evidence="10">
    <location>
        <position position="196"/>
    </location>
    <ligand>
        <name>Mg(2+)</name>
        <dbReference type="ChEBI" id="CHEBI:18420"/>
    </ligand>
</feature>
<dbReference type="SUPFAM" id="SSF47895">
    <property type="entry name" value="Transducin (alpha subunit), insertion domain"/>
    <property type="match status" value="1"/>
</dbReference>
<dbReference type="PRINTS" id="PR00443">
    <property type="entry name" value="GPROTEINAS"/>
</dbReference>
<dbReference type="GO" id="GO:0046872">
    <property type="term" value="F:metal ion binding"/>
    <property type="evidence" value="ECO:0007669"/>
    <property type="project" value="UniProtKB-UniRule"/>
</dbReference>
<keyword evidence="13" id="KW-1185">Reference proteome</keyword>
<dbReference type="EMBL" id="JBJKFK010000852">
    <property type="protein sequence ID" value="KAL3315008.1"/>
    <property type="molecule type" value="Genomic_DNA"/>
</dbReference>
<dbReference type="PROSITE" id="PS51882">
    <property type="entry name" value="G_ALPHA"/>
    <property type="match status" value="1"/>
</dbReference>
<dbReference type="PRINTS" id="PR00318">
    <property type="entry name" value="GPROTEINA"/>
</dbReference>
<comment type="subunit">
    <text evidence="2 11">G proteins are composed of 3 units; alpha, beta and gamma. The alpha chain contains the guanine nucleotide binding site.</text>
</comment>
<name>A0ABD2Q5Y7_9PLAT</name>
<evidence type="ECO:0000256" key="10">
    <source>
        <dbReference type="PIRSR" id="PIRSR601019-2"/>
    </source>
</evidence>
<feature type="binding site" evidence="10">
    <location>
        <position position="59"/>
    </location>
    <ligand>
        <name>Mg(2+)</name>
        <dbReference type="ChEBI" id="CHEBI:18420"/>
    </ligand>
</feature>
<accession>A0ABD2Q5Y7</accession>
<keyword evidence="6 9" id="KW-0342">GTP-binding</keyword>
<dbReference type="GO" id="GO:0031683">
    <property type="term" value="F:G-protein beta/gamma-subunit complex binding"/>
    <property type="evidence" value="ECO:0007669"/>
    <property type="project" value="UniProtKB-UniRule"/>
</dbReference>
<evidence type="ECO:0000256" key="7">
    <source>
        <dbReference type="ARBA" id="ARBA00023224"/>
    </source>
</evidence>
<proteinExistence type="inferred from homology"/>
<reference evidence="12 13" key="1">
    <citation type="submission" date="2024-11" db="EMBL/GenBank/DDBJ databases">
        <title>Adaptive evolution of stress response genes in parasites aligns with host niche diversity.</title>
        <authorList>
            <person name="Hahn C."/>
            <person name="Resl P."/>
        </authorList>
    </citation>
    <scope>NUCLEOTIDE SEQUENCE [LARGE SCALE GENOMIC DNA]</scope>
    <source>
        <strain evidence="12">EGGRZ-B1_66</strain>
        <tissue evidence="12">Body</tissue>
    </source>
</reference>
<dbReference type="GO" id="GO:0003924">
    <property type="term" value="F:GTPase activity"/>
    <property type="evidence" value="ECO:0007669"/>
    <property type="project" value="UniProtKB-UniRule"/>
</dbReference>
<organism evidence="12 13">
    <name type="scientific">Cichlidogyrus casuarinus</name>
    <dbReference type="NCBI Taxonomy" id="1844966"/>
    <lineage>
        <taxon>Eukaryota</taxon>
        <taxon>Metazoa</taxon>
        <taxon>Spiralia</taxon>
        <taxon>Lophotrochozoa</taxon>
        <taxon>Platyhelminthes</taxon>
        <taxon>Monogenea</taxon>
        <taxon>Monopisthocotylea</taxon>
        <taxon>Dactylogyridea</taxon>
        <taxon>Ancyrocephalidae</taxon>
        <taxon>Cichlidogyrus</taxon>
    </lineage>
</organism>
<dbReference type="Proteomes" id="UP001626550">
    <property type="component" value="Unassembled WGS sequence"/>
</dbReference>
<evidence type="ECO:0000256" key="9">
    <source>
        <dbReference type="PIRSR" id="PIRSR601019-1"/>
    </source>
</evidence>
<evidence type="ECO:0000256" key="2">
    <source>
        <dbReference type="ARBA" id="ARBA00011356"/>
    </source>
</evidence>
<comment type="function">
    <text evidence="11">Guanine nucleotide-binding proteins (G proteins) function as transducers in numerous signaling pathways controlled by G protein-coupled receptors (GPCRs).</text>
</comment>
<comment type="subcellular location">
    <subcellularLocation>
        <location evidence="11">Cell membrane</location>
    </subcellularLocation>
</comment>
<keyword evidence="3 10" id="KW-0479">Metal-binding</keyword>
<dbReference type="FunFam" id="1.10.400.10:FF:000003">
    <property type="entry name" value="Guanine nucleotide-binding protein G(S) subunit alpha"/>
    <property type="match status" value="1"/>
</dbReference>
<keyword evidence="11" id="KW-0472">Membrane</keyword>
<gene>
    <name evidence="12" type="ORF">Ciccas_006365</name>
</gene>
<protein>
    <recommendedName>
        <fullName evidence="11">Guanine nucleotide-binding protein G(s) subunit alpha</fullName>
    </recommendedName>
    <alternativeName>
        <fullName evidence="11">Adenylate cyclase-stimulating G alpha protein</fullName>
    </alternativeName>
</protein>
<dbReference type="Gene3D" id="3.40.50.300">
    <property type="entry name" value="P-loop containing nucleotide triphosphate hydrolases"/>
    <property type="match status" value="2"/>
</dbReference>
<evidence type="ECO:0000256" key="4">
    <source>
        <dbReference type="ARBA" id="ARBA00022741"/>
    </source>
</evidence>
<feature type="binding site" evidence="9">
    <location>
        <begin position="316"/>
        <end position="319"/>
    </location>
    <ligand>
        <name>GTP</name>
        <dbReference type="ChEBI" id="CHEBI:37565"/>
    </ligand>
</feature>
<evidence type="ECO:0000256" key="6">
    <source>
        <dbReference type="ARBA" id="ARBA00023134"/>
    </source>
</evidence>
<keyword evidence="7 11" id="KW-0807">Transducer</keyword>
<dbReference type="Pfam" id="PF00503">
    <property type="entry name" value="G-alpha"/>
    <property type="match status" value="2"/>
</dbReference>
<dbReference type="SMART" id="SM00275">
    <property type="entry name" value="G_alpha"/>
    <property type="match status" value="1"/>
</dbReference>
<dbReference type="InterPro" id="IPR027417">
    <property type="entry name" value="P-loop_NTPase"/>
</dbReference>
<feature type="binding site" evidence="9">
    <location>
        <begin position="190"/>
        <end position="196"/>
    </location>
    <ligand>
        <name>GTP</name>
        <dbReference type="ChEBI" id="CHEBI:37565"/>
    </ligand>
</feature>
<evidence type="ECO:0000256" key="3">
    <source>
        <dbReference type="ARBA" id="ARBA00022723"/>
    </source>
</evidence>
<dbReference type="InterPro" id="IPR000367">
    <property type="entry name" value="Gprotein_alpha_S"/>
</dbReference>
<dbReference type="FunFam" id="3.40.50.300:FF:006178">
    <property type="entry name" value="Guanine nucleotide-binding protein G(s) subunit alpha isoforms short"/>
    <property type="match status" value="1"/>
</dbReference>
<feature type="binding site" evidence="9">
    <location>
        <position position="390"/>
    </location>
    <ligand>
        <name>GTP</name>
        <dbReference type="ChEBI" id="CHEBI:37565"/>
    </ligand>
</feature>
<keyword evidence="5 10" id="KW-0460">Magnesium</keyword>
<sequence length="418" mass="48319">MPIPLCGFIRRRNSSVNDQDEEKKKEKEKSIEQKLKKDKKLHALTHKIPVIGSGESGKSTLIKQMQILYINGFTKEERKEKVLPIRKNIRDGILSICCAMSKIDPPVSLGDPSLQPSYDYITTVVAHLDESSDYPEIFYQHAEKLWKDEGVQMCFKRANEYQLIDSAGYFLDKCSTVAQVDYLPDDQDILRCRVLTSGIFETIFNVGKVRFHMYDVGGQKYERRKWIQVRSNSHNLRFLPKEGDNRQASDAVTRSVSLFQVLHDVTAVIFVVACSSYDSTMRESAGENRLKESIELFGEMWDNRFLSNTSIILFLNKQDLFEDKILHGTTKLETYFPAFDKYKVSATAMKEANEPEMLCRAKCFVRDQFMAISNRNADNTRRCYPHYTTAVDTNNIKRVFADCQNMLQRVYMAKMNML</sequence>
<dbReference type="InterPro" id="IPR001019">
    <property type="entry name" value="Gprotein_alpha_su"/>
</dbReference>
<keyword evidence="4 9" id="KW-0547">Nucleotide-binding</keyword>
<keyword evidence="11" id="KW-1003">Cell membrane</keyword>
<dbReference type="AlphaFoldDB" id="A0ABD2Q5Y7"/>
<comment type="caution">
    <text evidence="12">The sequence shown here is derived from an EMBL/GenBank/DDBJ whole genome shotgun (WGS) entry which is preliminary data.</text>
</comment>
<dbReference type="GO" id="GO:0005525">
    <property type="term" value="F:GTP binding"/>
    <property type="evidence" value="ECO:0007669"/>
    <property type="project" value="UniProtKB-UniRule"/>
</dbReference>
<dbReference type="PANTHER" id="PTHR10218:SF212">
    <property type="entry name" value="G PROTEIN ALPHA S SUBUNIT"/>
    <property type="match status" value="1"/>
</dbReference>
<dbReference type="PANTHER" id="PTHR10218">
    <property type="entry name" value="GTP-BINDING PROTEIN ALPHA SUBUNIT"/>
    <property type="match status" value="1"/>
</dbReference>